<organism evidence="1 2">
    <name type="scientific">Desulfobaculum bizertense DSM 18034</name>
    <dbReference type="NCBI Taxonomy" id="1121442"/>
    <lineage>
        <taxon>Bacteria</taxon>
        <taxon>Pseudomonadati</taxon>
        <taxon>Thermodesulfobacteriota</taxon>
        <taxon>Desulfovibrionia</taxon>
        <taxon>Desulfovibrionales</taxon>
        <taxon>Desulfovibrionaceae</taxon>
        <taxon>Desulfobaculum</taxon>
    </lineage>
</organism>
<evidence type="ECO:0000313" key="2">
    <source>
        <dbReference type="Proteomes" id="UP000189733"/>
    </source>
</evidence>
<reference evidence="1 2" key="1">
    <citation type="submission" date="2017-02" db="EMBL/GenBank/DDBJ databases">
        <authorList>
            <person name="Peterson S.W."/>
        </authorList>
    </citation>
    <scope>NUCLEOTIDE SEQUENCE [LARGE SCALE GENOMIC DNA]</scope>
    <source>
        <strain evidence="1 2">DSM 18034</strain>
    </source>
</reference>
<dbReference type="Proteomes" id="UP000189733">
    <property type="component" value="Unassembled WGS sequence"/>
</dbReference>
<keyword evidence="2" id="KW-1185">Reference proteome</keyword>
<accession>A0A1T4W7K3</accession>
<evidence type="ECO:0000313" key="1">
    <source>
        <dbReference type="EMBL" id="SKA72681.1"/>
    </source>
</evidence>
<dbReference type="AlphaFoldDB" id="A0A1T4W7K3"/>
<sequence>MLDPILELLRVASAMEMLSKLKKGSEGKALCEELLGEYLKRIAQDLEGKETWAAQIKMMQAQMTEAPVEKKS</sequence>
<proteinExistence type="predicted"/>
<dbReference type="EMBL" id="FUYA01000005">
    <property type="protein sequence ID" value="SKA72681.1"/>
    <property type="molecule type" value="Genomic_DNA"/>
</dbReference>
<name>A0A1T4W7K3_9BACT</name>
<gene>
    <name evidence="1" type="ORF">SAMN02745702_01660</name>
</gene>
<dbReference type="RefSeq" id="WP_078684955.1">
    <property type="nucleotide sequence ID" value="NZ_FUYA01000005.1"/>
</dbReference>
<protein>
    <submittedName>
        <fullName evidence="1">Uncharacterized protein</fullName>
    </submittedName>
</protein>